<accession>A0AAQ3SP68</accession>
<feature type="domain" description="DDE Tnp4" evidence="5">
    <location>
        <begin position="2"/>
        <end position="74"/>
    </location>
</feature>
<protein>
    <recommendedName>
        <fullName evidence="8">DDE Tnp4 domain-containing protein</fullName>
    </recommendedName>
</protein>
<feature type="domain" description="Myb/SANT-like" evidence="4">
    <location>
        <begin position="110"/>
        <end position="153"/>
    </location>
</feature>
<dbReference type="EMBL" id="CP144746">
    <property type="protein sequence ID" value="WVZ58260.1"/>
    <property type="molecule type" value="Genomic_DNA"/>
</dbReference>
<sequence>MIACDFDLNITFISTGWEGSATDARVLRSAMNNGFHVPPGKFYLVDGGYANTPSFLAPYHGVRYHLITMFGRGSRKLNLMSKASKRKNSPKVRPTKDNGSTSSEKTRAAWNPAMEKTLVDLLHDHNTPEYRSQIGWKPKAWNKIVKEFHEKENHIAEGKYNFTSTQLDNPPEVIPDESDDETVPINLEERDEETTNEDEVPRTSVDVTRDKEPTNEDEGSTKQIESETGQSTKEKEDAQAKDFSIKRCISILNRMDVTKEEKVKAYGVFKNPDSREIFLSASDEDPKSAMMWLRNEMV</sequence>
<dbReference type="Pfam" id="PF13359">
    <property type="entry name" value="DDE_Tnp_4"/>
    <property type="match status" value="1"/>
</dbReference>
<dbReference type="GO" id="GO:0046872">
    <property type="term" value="F:metal ion binding"/>
    <property type="evidence" value="ECO:0007669"/>
    <property type="project" value="UniProtKB-KW"/>
</dbReference>
<comment type="cofactor">
    <cofactor evidence="1">
        <name>a divalent metal cation</name>
        <dbReference type="ChEBI" id="CHEBI:60240"/>
    </cofactor>
</comment>
<proteinExistence type="predicted"/>
<dbReference type="PANTHER" id="PTHR46934">
    <property type="entry name" value="MYB_DNA-BIND_3 DOMAIN-CONTAINING PROTEIN-RELATED"/>
    <property type="match status" value="1"/>
</dbReference>
<dbReference type="AlphaFoldDB" id="A0AAQ3SP68"/>
<reference evidence="6 7" key="1">
    <citation type="submission" date="2024-02" db="EMBL/GenBank/DDBJ databases">
        <title>High-quality chromosome-scale genome assembly of Pensacola bahiagrass (Paspalum notatum Flugge var. saurae).</title>
        <authorList>
            <person name="Vega J.M."/>
            <person name="Podio M."/>
            <person name="Orjuela J."/>
            <person name="Siena L.A."/>
            <person name="Pessino S.C."/>
            <person name="Combes M.C."/>
            <person name="Mariac C."/>
            <person name="Albertini E."/>
            <person name="Pupilli F."/>
            <person name="Ortiz J.P.A."/>
            <person name="Leblanc O."/>
        </authorList>
    </citation>
    <scope>NUCLEOTIDE SEQUENCE [LARGE SCALE GENOMIC DNA]</scope>
    <source>
        <strain evidence="6">R1</strain>
        <tissue evidence="6">Leaf</tissue>
    </source>
</reference>
<evidence type="ECO:0000256" key="3">
    <source>
        <dbReference type="SAM" id="MobiDB-lite"/>
    </source>
</evidence>
<evidence type="ECO:0000256" key="2">
    <source>
        <dbReference type="ARBA" id="ARBA00022723"/>
    </source>
</evidence>
<dbReference type="Proteomes" id="UP001341281">
    <property type="component" value="Chromosome 02"/>
</dbReference>
<dbReference type="InterPro" id="IPR027806">
    <property type="entry name" value="HARBI1_dom"/>
</dbReference>
<dbReference type="PANTHER" id="PTHR46934:SF8">
    <property type="entry name" value="OS06G0481800 PROTEIN"/>
    <property type="match status" value="1"/>
</dbReference>
<gene>
    <name evidence="6" type="ORF">U9M48_008546</name>
</gene>
<evidence type="ECO:0000313" key="7">
    <source>
        <dbReference type="Proteomes" id="UP001341281"/>
    </source>
</evidence>
<dbReference type="InterPro" id="IPR024752">
    <property type="entry name" value="Myb/SANT-like_dom"/>
</dbReference>
<keyword evidence="2" id="KW-0479">Metal-binding</keyword>
<feature type="region of interest" description="Disordered" evidence="3">
    <location>
        <begin position="159"/>
        <end position="239"/>
    </location>
</feature>
<name>A0AAQ3SP68_PASNO</name>
<dbReference type="Pfam" id="PF12776">
    <property type="entry name" value="Myb_DNA-bind_3"/>
    <property type="match status" value="1"/>
</dbReference>
<organism evidence="6 7">
    <name type="scientific">Paspalum notatum var. saurae</name>
    <dbReference type="NCBI Taxonomy" id="547442"/>
    <lineage>
        <taxon>Eukaryota</taxon>
        <taxon>Viridiplantae</taxon>
        <taxon>Streptophyta</taxon>
        <taxon>Embryophyta</taxon>
        <taxon>Tracheophyta</taxon>
        <taxon>Spermatophyta</taxon>
        <taxon>Magnoliopsida</taxon>
        <taxon>Liliopsida</taxon>
        <taxon>Poales</taxon>
        <taxon>Poaceae</taxon>
        <taxon>PACMAD clade</taxon>
        <taxon>Panicoideae</taxon>
        <taxon>Andropogonodae</taxon>
        <taxon>Paspaleae</taxon>
        <taxon>Paspalinae</taxon>
        <taxon>Paspalum</taxon>
    </lineage>
</organism>
<evidence type="ECO:0000259" key="5">
    <source>
        <dbReference type="Pfam" id="PF13359"/>
    </source>
</evidence>
<evidence type="ECO:0008006" key="8">
    <source>
        <dbReference type="Google" id="ProtNLM"/>
    </source>
</evidence>
<evidence type="ECO:0000313" key="6">
    <source>
        <dbReference type="EMBL" id="WVZ58260.1"/>
    </source>
</evidence>
<evidence type="ECO:0000256" key="1">
    <source>
        <dbReference type="ARBA" id="ARBA00001968"/>
    </source>
</evidence>
<evidence type="ECO:0000259" key="4">
    <source>
        <dbReference type="Pfam" id="PF12776"/>
    </source>
</evidence>
<feature type="compositionally biased region" description="Polar residues" evidence="3">
    <location>
        <begin position="221"/>
        <end position="231"/>
    </location>
</feature>
<feature type="compositionally biased region" description="Acidic residues" evidence="3">
    <location>
        <begin position="189"/>
        <end position="198"/>
    </location>
</feature>
<keyword evidence="7" id="KW-1185">Reference proteome</keyword>
<feature type="region of interest" description="Disordered" evidence="3">
    <location>
        <begin position="82"/>
        <end position="107"/>
    </location>
</feature>